<evidence type="ECO:0000256" key="2">
    <source>
        <dbReference type="SAM" id="MobiDB-lite"/>
    </source>
</evidence>
<feature type="compositionally biased region" description="Polar residues" evidence="2">
    <location>
        <begin position="1311"/>
        <end position="1337"/>
    </location>
</feature>
<reference evidence="6 7" key="1">
    <citation type="submission" date="2015-10" db="EMBL/GenBank/DDBJ databases">
        <title>The cercosporin biosynthetic gene cluster was horizontally transferred to several fungal lineages and shown to be expanded in Cercospora beticola based on microsynteny with recipient genomes.</title>
        <authorList>
            <person name="De Jonge R."/>
            <person name="Ebert M.K."/>
            <person name="Suttle J.C."/>
            <person name="Jurick Ii W.M."/>
            <person name="Secor G.A."/>
            <person name="Thomma B.P."/>
            <person name="Van De Peer Y."/>
            <person name="Bolton M.D."/>
        </authorList>
    </citation>
    <scope>NUCLEOTIDE SEQUENCE [LARGE SCALE GENOMIC DNA]</scope>
    <source>
        <strain evidence="6 7">09-40</strain>
    </source>
</reference>
<comment type="caution">
    <text evidence="6">The sequence shown here is derived from an EMBL/GenBank/DDBJ whole genome shotgun (WGS) entry which is preliminary data.</text>
</comment>
<dbReference type="Gene3D" id="3.40.50.2000">
    <property type="entry name" value="Glycogen Phosphorylase B"/>
    <property type="match status" value="2"/>
</dbReference>
<protein>
    <submittedName>
        <fullName evidence="6">Sterol 3-beta-glucosyltransferase UGT80A2</fullName>
    </submittedName>
</protein>
<accession>A0A2G5I9Z4</accession>
<dbReference type="PRINTS" id="PR00368">
    <property type="entry name" value="FADPNR"/>
</dbReference>
<dbReference type="InterPro" id="IPR004276">
    <property type="entry name" value="GlycoTrans_28_N"/>
</dbReference>
<dbReference type="InterPro" id="IPR002213">
    <property type="entry name" value="UDP_glucos_trans"/>
</dbReference>
<evidence type="ECO:0000256" key="1">
    <source>
        <dbReference type="ARBA" id="ARBA00022679"/>
    </source>
</evidence>
<feature type="compositionally biased region" description="Low complexity" evidence="2">
    <location>
        <begin position="1374"/>
        <end position="1383"/>
    </location>
</feature>
<dbReference type="SUPFAM" id="SSF53756">
    <property type="entry name" value="UDP-Glycosyltransferase/glycogen phosphorylase"/>
    <property type="match status" value="1"/>
</dbReference>
<dbReference type="FunFam" id="3.40.50.2000:FF:000100">
    <property type="entry name" value="Glycosyltransferase family 1 protein"/>
    <property type="match status" value="1"/>
</dbReference>
<name>A0A2G5I9Z4_CERBT</name>
<feature type="compositionally biased region" description="Polar residues" evidence="2">
    <location>
        <begin position="1058"/>
        <end position="1079"/>
    </location>
</feature>
<dbReference type="FunFam" id="3.40.50.2000:FF:000009">
    <property type="entry name" value="Sterol 3-beta-glucosyltransferase UGT80A2"/>
    <property type="match status" value="1"/>
</dbReference>
<dbReference type="PRINTS" id="PR00411">
    <property type="entry name" value="PNDRDTASEI"/>
</dbReference>
<feature type="domain" description="Glycosyltransferase family 28 N-terminal" evidence="3">
    <location>
        <begin position="495"/>
        <end position="568"/>
    </location>
</feature>
<sequence>MTAALRNVIVVGGSYVGLNTARELMSILPQTHRVLLIEPHTHFNHIFTFPRFAILSGHEHKAFVPYTGIFPSSSRHRHVAARATEVHPNHVQIDSRWEGSQNIPFDHLVLATGTHLSAPSMMPHNDSTSSIDYLQSYQTQLRNSRAVTIIGGGAVGVQMALDLKELYPEKEVTVVHSRDRLMQNFHPKLHEIISDAFQEKGINLSTSTRAKIPANGAFPNNGQLFEVEFTNGQQPISADFVIPATGQKPNNHLVSSLPSSTTDSLVNPANGFLRIRKTLQLQDPAYDHIFAVGDIADTGLHKAARPGGAQAKAVAKNVLSMIEGQQPEAQFEHSVRAIHLSLGLKRNIIFRNPNEAEGQTEPVVMEKYDGREDMGVEGMWDRLNVSLAQLQTPKTRWEVSTKSDLQDDDLRPPAYGDSYGELRGEKDGLGTTAYTTEDGRVNIRINQLNRRLSQVFIPALRQEEQNTQDTTPPSPPYIPESLGGHDGVPPPPLNIVIHIVGSRGDVQPFVALGKVLKNTYGHRVRLATHPVFKEFVLEHGLEFFSIGGDPSRLMAFMVKNPSLMPSFRSVVDGDIKQQRKIVSQYTQGCWRSCYEAGDGMADTLAGGDNSTGSQHGRHETSARPFVADCIIANPPSFAHVHCAEKLGCPFHIMFTMPYSATQGFPHPLANIQSNADPHLTNYMSYAMMELLSWQGLGDIINRFRAKCLGLDPISRMWAPGMLQRLKVPHTYCWSPALINKPKDWGPHINIAGFYLLESGSYDPPSDLTEFLAAGPTPIYIGFGSIVLEDPAAMTKLVLEAAELTGQRVLLSRGWGDLGGNDIPDNIFLLGNVPHDWLFKHVSCVVHHGGAGTTAAGISAGCPTVVVPFFGDQPFWGSMIARAGAGPDPIPFKLLTVAKLAHAIETCLRPESLNRAKELAQKIASENGVHTGAQYFHQFLEVDRLRCTLIPSRVAAWRIRRTKVRLSTLAACTLVNANLLEPKDLKLLRAQEYETDRGATDPISGSFFAACGAFSSMAMGLADVPSETAKALKMPFRATRQTPDLETDTTDRATTTQTSNNRSDSASLKSRNHEFSSQSECSRRHASNIQVVEPSNDRDMLRQSFPHSSKGAGRFAKALVQSPMDLSMTITRGFHNMPKLWNDDTVRPSTKVADFSSGARAAGKNFGLGWYDGVTGLVTHPWRGAQTNGAVGFVKGIGKGIGGFVAKSGAGSVGILGYTMKGLHREVQLLFASNVDSHIAASRTAQGYEEWLQCSEAEKRDVIDKWKLMQKYLKRKGHHEEMIRDLLAGRAKNDNQDGVSEPTVTFARAESNETTSQISETSSLTASTPRTSENSLRENGSPEDGHRCNSHMSFTDAPGDAYLQQAFHRPAAQSLAQDQAASNQKYIRQERDSDDEAAAIDRYIEDLVERSEGPSRARQAADSYSSQHSGRSAVSSRRGCRE</sequence>
<organism evidence="6 7">
    <name type="scientific">Cercospora beticola</name>
    <name type="common">Sugarbeet leaf spot fungus</name>
    <dbReference type="NCBI Taxonomy" id="122368"/>
    <lineage>
        <taxon>Eukaryota</taxon>
        <taxon>Fungi</taxon>
        <taxon>Dikarya</taxon>
        <taxon>Ascomycota</taxon>
        <taxon>Pezizomycotina</taxon>
        <taxon>Dothideomycetes</taxon>
        <taxon>Dothideomycetidae</taxon>
        <taxon>Mycosphaerellales</taxon>
        <taxon>Mycosphaerellaceae</taxon>
        <taxon>Cercospora</taxon>
    </lineage>
</organism>
<evidence type="ECO:0000313" key="6">
    <source>
        <dbReference type="EMBL" id="PIB01608.1"/>
    </source>
</evidence>
<dbReference type="Proteomes" id="UP000230605">
    <property type="component" value="Chromosome 1"/>
</dbReference>
<dbReference type="GO" id="GO:0016491">
    <property type="term" value="F:oxidoreductase activity"/>
    <property type="evidence" value="ECO:0007669"/>
    <property type="project" value="InterPro"/>
</dbReference>
<dbReference type="GO" id="GO:0016906">
    <property type="term" value="F:sterol 3-beta-glucosyltransferase activity"/>
    <property type="evidence" value="ECO:0007669"/>
    <property type="project" value="UniProtKB-ARBA"/>
</dbReference>
<dbReference type="Gene3D" id="3.50.50.100">
    <property type="match status" value="1"/>
</dbReference>
<dbReference type="GO" id="GO:0005975">
    <property type="term" value="P:carbohydrate metabolic process"/>
    <property type="evidence" value="ECO:0007669"/>
    <property type="project" value="InterPro"/>
</dbReference>
<keyword evidence="1 6" id="KW-0808">Transferase</keyword>
<dbReference type="OrthoDB" id="202203at2759"/>
<proteinExistence type="predicted"/>
<feature type="region of interest" description="Disordered" evidence="2">
    <location>
        <begin position="1409"/>
        <end position="1441"/>
    </location>
</feature>
<evidence type="ECO:0000259" key="3">
    <source>
        <dbReference type="Pfam" id="PF03033"/>
    </source>
</evidence>
<feature type="region of interest" description="Disordered" evidence="2">
    <location>
        <begin position="1033"/>
        <end position="1090"/>
    </location>
</feature>
<gene>
    <name evidence="6" type="ORF">CB0940_02252</name>
</gene>
<dbReference type="PANTHER" id="PTHR48050">
    <property type="entry name" value="STEROL 3-BETA-GLUCOSYLTRANSFERASE"/>
    <property type="match status" value="1"/>
</dbReference>
<feature type="region of interest" description="Disordered" evidence="2">
    <location>
        <begin position="1306"/>
        <end position="1356"/>
    </location>
</feature>
<dbReference type="PANTHER" id="PTHR48050:SF13">
    <property type="entry name" value="STEROL 3-BETA-GLUCOSYLTRANSFERASE UGT80A2"/>
    <property type="match status" value="1"/>
</dbReference>
<feature type="compositionally biased region" description="Basic and acidic residues" evidence="2">
    <location>
        <begin position="398"/>
        <end position="411"/>
    </location>
</feature>
<dbReference type="Pfam" id="PF03033">
    <property type="entry name" value="Glyco_transf_28"/>
    <property type="match status" value="1"/>
</dbReference>
<feature type="domain" description="Erythromycin biosynthesis protein CIII-like C-terminal" evidence="4">
    <location>
        <begin position="821"/>
        <end position="924"/>
    </location>
</feature>
<dbReference type="InterPro" id="IPR050426">
    <property type="entry name" value="Glycosyltransferase_28"/>
</dbReference>
<dbReference type="SUPFAM" id="SSF51905">
    <property type="entry name" value="FAD/NAD(P)-binding domain"/>
    <property type="match status" value="1"/>
</dbReference>
<feature type="region of interest" description="Disordered" evidence="2">
    <location>
        <begin position="398"/>
        <end position="433"/>
    </location>
</feature>
<feature type="region of interest" description="Disordered" evidence="2">
    <location>
        <begin position="1374"/>
        <end position="1396"/>
    </location>
</feature>
<evidence type="ECO:0000259" key="5">
    <source>
        <dbReference type="Pfam" id="PF07992"/>
    </source>
</evidence>
<dbReference type="InterPro" id="IPR023753">
    <property type="entry name" value="FAD/NAD-binding_dom"/>
</dbReference>
<dbReference type="Pfam" id="PF06722">
    <property type="entry name" value="EryCIII-like_C"/>
    <property type="match status" value="1"/>
</dbReference>
<dbReference type="InterPro" id="IPR036188">
    <property type="entry name" value="FAD/NAD-bd_sf"/>
</dbReference>
<dbReference type="InterPro" id="IPR010610">
    <property type="entry name" value="EryCIII-like_C"/>
</dbReference>
<dbReference type="Pfam" id="PF07992">
    <property type="entry name" value="Pyr_redox_2"/>
    <property type="match status" value="1"/>
</dbReference>
<dbReference type="EMBL" id="LKMD01000100">
    <property type="protein sequence ID" value="PIB01608.1"/>
    <property type="molecule type" value="Genomic_DNA"/>
</dbReference>
<feature type="compositionally biased region" description="Polar residues" evidence="2">
    <location>
        <begin position="1421"/>
        <end position="1434"/>
    </location>
</feature>
<feature type="domain" description="FAD/NAD(P)-binding" evidence="5">
    <location>
        <begin position="7"/>
        <end position="301"/>
    </location>
</feature>
<evidence type="ECO:0000259" key="4">
    <source>
        <dbReference type="Pfam" id="PF06722"/>
    </source>
</evidence>
<dbReference type="CDD" id="cd03784">
    <property type="entry name" value="GT1_Gtf-like"/>
    <property type="match status" value="1"/>
</dbReference>
<evidence type="ECO:0000313" key="7">
    <source>
        <dbReference type="Proteomes" id="UP000230605"/>
    </source>
</evidence>